<feature type="region of interest" description="Disordered" evidence="1">
    <location>
        <begin position="32"/>
        <end position="62"/>
    </location>
</feature>
<feature type="compositionally biased region" description="Low complexity" evidence="1">
    <location>
        <begin position="32"/>
        <end position="57"/>
    </location>
</feature>
<dbReference type="PRINTS" id="PR02054">
    <property type="entry name" value="FAM175PLANT"/>
</dbReference>
<dbReference type="PANTHER" id="PTHR31728:SF5">
    <property type="entry name" value="OS07G0540200 PROTEIN"/>
    <property type="match status" value="1"/>
</dbReference>
<dbReference type="Proteomes" id="UP000623129">
    <property type="component" value="Unassembled WGS sequence"/>
</dbReference>
<name>A0A833V9I7_9POAL</name>
<dbReference type="OrthoDB" id="6358435at2759"/>
<keyword evidence="3" id="KW-1185">Reference proteome</keyword>
<evidence type="ECO:0000256" key="1">
    <source>
        <dbReference type="SAM" id="MobiDB-lite"/>
    </source>
</evidence>
<organism evidence="2 3">
    <name type="scientific">Carex littledalei</name>
    <dbReference type="NCBI Taxonomy" id="544730"/>
    <lineage>
        <taxon>Eukaryota</taxon>
        <taxon>Viridiplantae</taxon>
        <taxon>Streptophyta</taxon>
        <taxon>Embryophyta</taxon>
        <taxon>Tracheophyta</taxon>
        <taxon>Spermatophyta</taxon>
        <taxon>Magnoliopsida</taxon>
        <taxon>Liliopsida</taxon>
        <taxon>Poales</taxon>
        <taxon>Cyperaceae</taxon>
        <taxon>Cyperoideae</taxon>
        <taxon>Cariceae</taxon>
        <taxon>Carex</taxon>
        <taxon>Carex subgen. Euthyceras</taxon>
    </lineage>
</organism>
<dbReference type="Pfam" id="PF21125">
    <property type="entry name" value="MPN_2A_DUB_like"/>
    <property type="match status" value="1"/>
</dbReference>
<gene>
    <name evidence="2" type="ORF">FCM35_KLT05193</name>
</gene>
<sequence length="321" mass="34190">MATPPPPPPSDLSISGAALASLLHLALTSPSDSSGLLGGHLSLPSSPSPPLSDFDPSPSVPVPTPSDSSSLFITHLFAFNSPLSFFSSLGHVDASLVQVQSHFPNSSPVGWFSFRRSSSLRPSMRELAVSVSLAKTLGSNTPCVFLLLSSSLSPNRAVHTHDYRAFLLSPGVNPVLEPVSLRVLNVGPSSSGGQYGSFSANMSALPSVPCVIRGMDDANAMVICSEGEKKKIKKEDSLVTLKEKAREQKVLDVSTEGFAVERLEKLVGGPANAYTHEIEELYGSMLRKLESLTSQVEKTSAVVFEQENRNLELRCKLAGME</sequence>
<comment type="caution">
    <text evidence="2">The sequence shown here is derived from an EMBL/GenBank/DDBJ whole genome shotgun (WGS) entry which is preliminary data.</text>
</comment>
<evidence type="ECO:0000313" key="3">
    <source>
        <dbReference type="Proteomes" id="UP000623129"/>
    </source>
</evidence>
<dbReference type="InterPro" id="IPR023238">
    <property type="entry name" value="FAM175"/>
</dbReference>
<accession>A0A833V9I7</accession>
<dbReference type="PANTHER" id="PTHR31728">
    <property type="entry name" value="ABRAXAS FAMILY MEMBER"/>
    <property type="match status" value="1"/>
</dbReference>
<dbReference type="InterPro" id="IPR023241">
    <property type="entry name" value="FAM175_plant"/>
</dbReference>
<evidence type="ECO:0000313" key="2">
    <source>
        <dbReference type="EMBL" id="KAF3329862.1"/>
    </source>
</evidence>
<dbReference type="GO" id="GO:0005634">
    <property type="term" value="C:nucleus"/>
    <property type="evidence" value="ECO:0007669"/>
    <property type="project" value="TreeGrafter"/>
</dbReference>
<reference evidence="2" key="1">
    <citation type="submission" date="2020-01" db="EMBL/GenBank/DDBJ databases">
        <title>Genome sequence of Kobresia littledalei, the first chromosome-level genome in the family Cyperaceae.</title>
        <authorList>
            <person name="Qu G."/>
        </authorList>
    </citation>
    <scope>NUCLEOTIDE SEQUENCE</scope>
    <source>
        <strain evidence="2">C.B.Clarke</strain>
        <tissue evidence="2">Leaf</tissue>
    </source>
</reference>
<protein>
    <submittedName>
        <fullName evidence="2">BRISC complex subunit Abro1</fullName>
    </submittedName>
</protein>
<proteinExistence type="predicted"/>
<dbReference type="EMBL" id="SWLB01000014">
    <property type="protein sequence ID" value="KAF3329862.1"/>
    <property type="molecule type" value="Genomic_DNA"/>
</dbReference>
<dbReference type="AlphaFoldDB" id="A0A833V9I7"/>
<dbReference type="GO" id="GO:0031593">
    <property type="term" value="F:polyubiquitin modification-dependent protein binding"/>
    <property type="evidence" value="ECO:0007669"/>
    <property type="project" value="TreeGrafter"/>
</dbReference>
<dbReference type="PRINTS" id="PR02051">
    <property type="entry name" value="PROTEINF175"/>
</dbReference>